<dbReference type="AlphaFoldDB" id="A0A087S3K6"/>
<sequence length="72" mass="8517">MNLCKGVCERFEVKIKGQNIKYENNQKRCPVCEIFMICLDVRCPCCSCVLRVTPRANKARKSFHKRRNESRH</sequence>
<keyword evidence="2" id="KW-1185">Reference proteome</keyword>
<name>A0A087S3K6_9ARCH</name>
<evidence type="ECO:0000313" key="1">
    <source>
        <dbReference type="EMBL" id="KFM20310.1"/>
    </source>
</evidence>
<comment type="caution">
    <text evidence="1">The sequence shown here is derived from an EMBL/GenBank/DDBJ whole genome shotgun (WGS) entry which is preliminary data.</text>
</comment>
<evidence type="ECO:0000313" key="2">
    <source>
        <dbReference type="Proteomes" id="UP000029387"/>
    </source>
</evidence>
<proteinExistence type="predicted"/>
<dbReference type="Proteomes" id="UP000029387">
    <property type="component" value="Unassembled WGS sequence"/>
</dbReference>
<dbReference type="EMBL" id="JOSZ01000001">
    <property type="protein sequence ID" value="KFM20310.1"/>
    <property type="molecule type" value="Genomic_DNA"/>
</dbReference>
<reference evidence="1 2" key="1">
    <citation type="submission" date="2014-06" db="EMBL/GenBank/DDBJ databases">
        <authorList>
            <person name="Ngugi D.K."/>
            <person name="Blom J."/>
            <person name="Alam I."/>
            <person name="Rashid M."/>
            <person name="Baalawi W."/>
            <person name="Zhang G."/>
            <person name="Hikmawan T."/>
            <person name="Guan Y."/>
            <person name="Antunes A."/>
            <person name="Siam R."/>
            <person name="El-Dorry H."/>
            <person name="Bajic V."/>
            <person name="Stingl U."/>
        </authorList>
    </citation>
    <scope>NUCLEOTIDE SEQUENCE [LARGE SCALE GENOMIC DNA]</scope>
    <source>
        <strain evidence="1">SCGC AAA799-P11</strain>
    </source>
</reference>
<gene>
    <name evidence="1" type="ORF">AAA799P11_00057</name>
</gene>
<protein>
    <submittedName>
        <fullName evidence="1">Uncharacterized protein</fullName>
    </submittedName>
</protein>
<organism evidence="1 2">
    <name type="scientific">Marine Group I thaumarchaeote SCGC AAA799-P11</name>
    <dbReference type="NCBI Taxonomy" id="1502295"/>
    <lineage>
        <taxon>Archaea</taxon>
        <taxon>Nitrososphaerota</taxon>
        <taxon>Marine Group I</taxon>
    </lineage>
</organism>
<accession>A0A087S3K6</accession>